<dbReference type="Proteomes" id="UP000887578">
    <property type="component" value="Unplaced"/>
</dbReference>
<organism evidence="2 3">
    <name type="scientific">Panagrolaimus davidi</name>
    <dbReference type="NCBI Taxonomy" id="227884"/>
    <lineage>
        <taxon>Eukaryota</taxon>
        <taxon>Metazoa</taxon>
        <taxon>Ecdysozoa</taxon>
        <taxon>Nematoda</taxon>
        <taxon>Chromadorea</taxon>
        <taxon>Rhabditida</taxon>
        <taxon>Tylenchina</taxon>
        <taxon>Panagrolaimomorpha</taxon>
        <taxon>Panagrolaimoidea</taxon>
        <taxon>Panagrolaimidae</taxon>
        <taxon>Panagrolaimus</taxon>
    </lineage>
</organism>
<evidence type="ECO:0000313" key="3">
    <source>
        <dbReference type="WBParaSite" id="PDA_v2.g31345.t1"/>
    </source>
</evidence>
<accession>A0A914QUW2</accession>
<dbReference type="AlphaFoldDB" id="A0A914QUW2"/>
<dbReference type="WBParaSite" id="PDA_v2.g31345.t1">
    <property type="protein sequence ID" value="PDA_v2.g31345.t1"/>
    <property type="gene ID" value="PDA_v2.g31345"/>
</dbReference>
<sequence length="89" mass="10123">MVERLSRKMSWYTALGFKTWYTAVAAAASLYVGAFAVGYKIGEIMFEPVCIEIGKKIVYQRAFNKAHTDKINILAKKIKDLEEKSNQTK</sequence>
<keyword evidence="1" id="KW-0472">Membrane</keyword>
<keyword evidence="1" id="KW-0812">Transmembrane</keyword>
<feature type="transmembrane region" description="Helical" evidence="1">
    <location>
        <begin position="20"/>
        <end position="39"/>
    </location>
</feature>
<protein>
    <submittedName>
        <fullName evidence="3">Uncharacterized protein</fullName>
    </submittedName>
</protein>
<reference evidence="3" key="1">
    <citation type="submission" date="2022-11" db="UniProtKB">
        <authorList>
            <consortium name="WormBaseParasite"/>
        </authorList>
    </citation>
    <scope>IDENTIFICATION</scope>
</reference>
<evidence type="ECO:0000256" key="1">
    <source>
        <dbReference type="SAM" id="Phobius"/>
    </source>
</evidence>
<evidence type="ECO:0000313" key="2">
    <source>
        <dbReference type="Proteomes" id="UP000887578"/>
    </source>
</evidence>
<name>A0A914QUW2_9BILA</name>
<keyword evidence="2" id="KW-1185">Reference proteome</keyword>
<proteinExistence type="predicted"/>
<keyword evidence="1" id="KW-1133">Transmembrane helix</keyword>